<dbReference type="PANTHER" id="PTHR38693">
    <property type="entry name" value="UBIQUINONE BIOSYNTHESIS PROTEIN UBIJ"/>
    <property type="match status" value="1"/>
</dbReference>
<keyword evidence="5" id="KW-1185">Reference proteome</keyword>
<dbReference type="AlphaFoldDB" id="G4QEJ4"/>
<dbReference type="Pfam" id="PF02036">
    <property type="entry name" value="SCP2"/>
    <property type="match status" value="1"/>
</dbReference>
<dbReference type="EMBL" id="CP003060">
    <property type="protein sequence ID" value="AEP28757.1"/>
    <property type="molecule type" value="Genomic_DNA"/>
</dbReference>
<dbReference type="PANTHER" id="PTHR38693:SF1">
    <property type="entry name" value="UBIQUINONE BIOSYNTHESIS ACCESSORY FACTOR UBIJ"/>
    <property type="match status" value="1"/>
</dbReference>
<dbReference type="eggNOG" id="COG3165">
    <property type="taxonomic scope" value="Bacteria"/>
</dbReference>
<evidence type="ECO:0000313" key="4">
    <source>
        <dbReference type="EMBL" id="AEP28757.1"/>
    </source>
</evidence>
<dbReference type="InterPro" id="IPR038989">
    <property type="entry name" value="UbiJ"/>
</dbReference>
<evidence type="ECO:0000256" key="1">
    <source>
        <dbReference type="HAMAP-Rule" id="MF_02215"/>
    </source>
</evidence>
<evidence type="ECO:0000259" key="3">
    <source>
        <dbReference type="Pfam" id="PF02036"/>
    </source>
</evidence>
<organism evidence="4 5">
    <name type="scientific">Glaciecola nitratireducens (strain JCM 12485 / KCTC 12276 / FR1064)</name>
    <dbReference type="NCBI Taxonomy" id="1085623"/>
    <lineage>
        <taxon>Bacteria</taxon>
        <taxon>Pseudomonadati</taxon>
        <taxon>Pseudomonadota</taxon>
        <taxon>Gammaproteobacteria</taxon>
        <taxon>Alteromonadales</taxon>
        <taxon>Alteromonadaceae</taxon>
        <taxon>Brumicola</taxon>
    </lineage>
</organism>
<comment type="pathway">
    <text evidence="1">Cofactor biosynthesis; ubiquinone biosynthesis.</text>
</comment>
<accession>G4QEJ4</accession>
<feature type="domain" description="SCP2" evidence="3">
    <location>
        <begin position="16"/>
        <end position="128"/>
    </location>
</feature>
<comment type="similarity">
    <text evidence="1">Belongs to the UbiJ family.</text>
</comment>
<sequence>MYQAQVMTSAIEFAMNKILSLDEDSGVLLQPLIGKQCEIKLHELAFPLVFNFHSKGVAVSSIVNDGSEQIIAQTPQAKSQNKNQCAIRLSVFIINELKDTSNITRLIREHKLDFDGNLQIAQNMSALFNGLNIDIEEILSKHVGDIAAHNAVQSADSLGQFIKRNHKTAMQALSRVILDDKPIGVRPIMVENYIQEVSEVRDAAARLEARIAILEKQARSTAGNTAKKTTEQDS</sequence>
<gene>
    <name evidence="1" type="primary">ubiJ</name>
    <name evidence="4" type="ordered locus">GNIT_0603</name>
</gene>
<dbReference type="STRING" id="1085623.GNIT_0603"/>
<dbReference type="GO" id="GO:0006744">
    <property type="term" value="P:ubiquinone biosynthetic process"/>
    <property type="evidence" value="ECO:0007669"/>
    <property type="project" value="UniProtKB-UniRule"/>
</dbReference>
<dbReference type="UniPathway" id="UPA00232"/>
<dbReference type="RefSeq" id="WP_014107634.1">
    <property type="nucleotide sequence ID" value="NC_016041.1"/>
</dbReference>
<dbReference type="HAMAP" id="MF_02215">
    <property type="entry name" value="UbiJ"/>
    <property type="match status" value="1"/>
</dbReference>
<reference evidence="4 5" key="1">
    <citation type="journal article" date="2011" name="J. Bacteriol.">
        <title>Complete genome sequence of seawater bacterium Glaciecola nitratireducens FR1064T.</title>
        <authorList>
            <person name="Bian F."/>
            <person name="Qin Q.L."/>
            <person name="Xie B.B."/>
            <person name="Shu Y.L."/>
            <person name="Zhang X.Y."/>
            <person name="Yu Y."/>
            <person name="Chen B."/>
            <person name="Chen X.L."/>
            <person name="Zhou B.C."/>
            <person name="Zhang Y.Z."/>
        </authorList>
    </citation>
    <scope>NUCLEOTIDE SEQUENCE [LARGE SCALE GENOMIC DNA]</scope>
    <source>
        <strain evidence="5">JCM 12485 / KCTC 12276 / FR1064</strain>
    </source>
</reference>
<evidence type="ECO:0000313" key="5">
    <source>
        <dbReference type="Proteomes" id="UP000009282"/>
    </source>
</evidence>
<keyword evidence="1" id="KW-0831">Ubiquinone biosynthesis</keyword>
<dbReference type="Proteomes" id="UP000009282">
    <property type="component" value="Chromosome"/>
</dbReference>
<dbReference type="GO" id="GO:0005737">
    <property type="term" value="C:cytoplasm"/>
    <property type="evidence" value="ECO:0007669"/>
    <property type="project" value="UniProtKB-SubCell"/>
</dbReference>
<protein>
    <recommendedName>
        <fullName evidence="1">Ubiquinone biosynthesis accessory factor UbiJ</fullName>
    </recommendedName>
</protein>
<dbReference type="InterPro" id="IPR003033">
    <property type="entry name" value="SCP2_sterol-bd_dom"/>
</dbReference>
<dbReference type="KEGG" id="gni:GNIT_0603"/>
<dbReference type="HOGENOM" id="CLU_100130_2_0_6"/>
<proteinExistence type="inferred from homology"/>
<comment type="subcellular location">
    <subcellularLocation>
        <location evidence="1">Cytoplasm</location>
    </subcellularLocation>
</comment>
<feature type="coiled-coil region" evidence="2">
    <location>
        <begin position="190"/>
        <end position="224"/>
    </location>
</feature>
<comment type="function">
    <text evidence="1">Required for ubiquinone (coenzyme Q) biosynthesis. Binds hydrophobic ubiquinone biosynthetic intermediates via its SCP2 domain and is essential for the stability of the Ubi complex. May constitute a docking platform where Ubi enzymes assemble and access their SCP2-bound polyprenyl substrates.</text>
</comment>
<name>G4QEJ4_GLANF</name>
<keyword evidence="2" id="KW-0175">Coiled coil</keyword>
<keyword evidence="1" id="KW-0963">Cytoplasm</keyword>
<dbReference type="OrthoDB" id="5801225at2"/>
<evidence type="ECO:0000256" key="2">
    <source>
        <dbReference type="SAM" id="Coils"/>
    </source>
</evidence>